<reference evidence="1 2" key="1">
    <citation type="submission" date="2020-08" db="EMBL/GenBank/DDBJ databases">
        <title>Genomic Encyclopedia of Type Strains, Phase III (KMG-III): the genomes of soil and plant-associated and newly described type strains.</title>
        <authorList>
            <person name="Whitman W."/>
        </authorList>
    </citation>
    <scope>NUCLEOTIDE SEQUENCE [LARGE SCALE GENOMIC DNA]</scope>
    <source>
        <strain evidence="1 2">CECT 8960</strain>
    </source>
</reference>
<keyword evidence="2" id="KW-1185">Reference proteome</keyword>
<proteinExistence type="predicted"/>
<comment type="caution">
    <text evidence="1">The sequence shown here is derived from an EMBL/GenBank/DDBJ whole genome shotgun (WGS) entry which is preliminary data.</text>
</comment>
<dbReference type="RefSeq" id="WP_184811807.1">
    <property type="nucleotide sequence ID" value="NZ_JACHJQ010000004.1"/>
</dbReference>
<accession>A0A7W7Q6C4</accession>
<dbReference type="Gene3D" id="3.40.50.2000">
    <property type="entry name" value="Glycogen Phosphorylase B"/>
    <property type="match status" value="3"/>
</dbReference>
<gene>
    <name evidence="1" type="ORF">FHR82_003885</name>
</gene>
<protein>
    <recommendedName>
        <fullName evidence="3">Glycosyl transferase</fullName>
    </recommendedName>
</protein>
<dbReference type="SUPFAM" id="SSF53756">
    <property type="entry name" value="UDP-Glycosyltransferase/glycogen phosphorylase"/>
    <property type="match status" value="1"/>
</dbReference>
<sequence length="277" mass="29478">MHLLFLSRPAPGHLYPTLRLAEELGARGHEVTFASGDPHLDEQAGSGVRAISFGRSERQLLEAPLFLDAVVADPRTAAVASDMARAWDLPLLVAGENLPESPHGWPHERAYESYVFTVPGARGAVHNPWRRHGRRPVLLVDGPALGPLVRAFGHTEWQVVVSDTELPHADVFLTDGRLAAVSAGLRAGVPMVLAPKSAEETACAEQVAGLGVAKVVASFDDAHAEDLRRLVEHLRVDEPARATARRLRELVAAAGAPATAADRVEGLLAAPPLAQAA</sequence>
<evidence type="ECO:0000313" key="2">
    <source>
        <dbReference type="Proteomes" id="UP000520767"/>
    </source>
</evidence>
<dbReference type="AlphaFoldDB" id="A0A7W7Q6C4"/>
<dbReference type="EMBL" id="JACHJQ010000004">
    <property type="protein sequence ID" value="MBB4907643.1"/>
    <property type="molecule type" value="Genomic_DNA"/>
</dbReference>
<evidence type="ECO:0000313" key="1">
    <source>
        <dbReference type="EMBL" id="MBB4907643.1"/>
    </source>
</evidence>
<organism evidence="1 2">
    <name type="scientific">Actinophytocola algeriensis</name>
    <dbReference type="NCBI Taxonomy" id="1768010"/>
    <lineage>
        <taxon>Bacteria</taxon>
        <taxon>Bacillati</taxon>
        <taxon>Actinomycetota</taxon>
        <taxon>Actinomycetes</taxon>
        <taxon>Pseudonocardiales</taxon>
        <taxon>Pseudonocardiaceae</taxon>
    </lineage>
</organism>
<evidence type="ECO:0008006" key="3">
    <source>
        <dbReference type="Google" id="ProtNLM"/>
    </source>
</evidence>
<name>A0A7W7Q6C4_9PSEU</name>
<dbReference type="Proteomes" id="UP000520767">
    <property type="component" value="Unassembled WGS sequence"/>
</dbReference>